<keyword evidence="3" id="KW-1185">Reference proteome</keyword>
<organism evidence="2 3">
    <name type="scientific">Glonium stellatum</name>
    <dbReference type="NCBI Taxonomy" id="574774"/>
    <lineage>
        <taxon>Eukaryota</taxon>
        <taxon>Fungi</taxon>
        <taxon>Dikarya</taxon>
        <taxon>Ascomycota</taxon>
        <taxon>Pezizomycotina</taxon>
        <taxon>Dothideomycetes</taxon>
        <taxon>Pleosporomycetidae</taxon>
        <taxon>Gloniales</taxon>
        <taxon>Gloniaceae</taxon>
        <taxon>Glonium</taxon>
    </lineage>
</organism>
<proteinExistence type="predicted"/>
<dbReference type="Gene3D" id="3.20.20.70">
    <property type="entry name" value="Aldolase class I"/>
    <property type="match status" value="1"/>
</dbReference>
<name>A0A8E2JXX4_9PEZI</name>
<protein>
    <submittedName>
        <fullName evidence="2">Uncharacterized protein</fullName>
    </submittedName>
</protein>
<dbReference type="InterPro" id="IPR013785">
    <property type="entry name" value="Aldolase_TIM"/>
</dbReference>
<reference evidence="2 3" key="1">
    <citation type="journal article" date="2016" name="Nat. Commun.">
        <title>Ectomycorrhizal ecology is imprinted in the genome of the dominant symbiotic fungus Cenococcum geophilum.</title>
        <authorList>
            <consortium name="DOE Joint Genome Institute"/>
            <person name="Peter M."/>
            <person name="Kohler A."/>
            <person name="Ohm R.A."/>
            <person name="Kuo A."/>
            <person name="Krutzmann J."/>
            <person name="Morin E."/>
            <person name="Arend M."/>
            <person name="Barry K.W."/>
            <person name="Binder M."/>
            <person name="Choi C."/>
            <person name="Clum A."/>
            <person name="Copeland A."/>
            <person name="Grisel N."/>
            <person name="Haridas S."/>
            <person name="Kipfer T."/>
            <person name="LaButti K."/>
            <person name="Lindquist E."/>
            <person name="Lipzen A."/>
            <person name="Maire R."/>
            <person name="Meier B."/>
            <person name="Mihaltcheva S."/>
            <person name="Molinier V."/>
            <person name="Murat C."/>
            <person name="Poggeler S."/>
            <person name="Quandt C.A."/>
            <person name="Sperisen C."/>
            <person name="Tritt A."/>
            <person name="Tisserant E."/>
            <person name="Crous P.W."/>
            <person name="Henrissat B."/>
            <person name="Nehls U."/>
            <person name="Egli S."/>
            <person name="Spatafora J.W."/>
            <person name="Grigoriev I.V."/>
            <person name="Martin F.M."/>
        </authorList>
    </citation>
    <scope>NUCLEOTIDE SEQUENCE [LARGE SCALE GENOMIC DNA]</scope>
    <source>
        <strain evidence="2 3">CBS 207.34</strain>
    </source>
</reference>
<dbReference type="Proteomes" id="UP000250140">
    <property type="component" value="Unassembled WGS sequence"/>
</dbReference>
<dbReference type="AlphaFoldDB" id="A0A8E2JXX4"/>
<feature type="region of interest" description="Disordered" evidence="1">
    <location>
        <begin position="1"/>
        <end position="33"/>
    </location>
</feature>
<feature type="compositionally biased region" description="Polar residues" evidence="1">
    <location>
        <begin position="8"/>
        <end position="20"/>
    </location>
</feature>
<dbReference type="EMBL" id="KV748750">
    <property type="protein sequence ID" value="OCL13279.1"/>
    <property type="molecule type" value="Genomic_DNA"/>
</dbReference>
<dbReference type="SUPFAM" id="SSF51569">
    <property type="entry name" value="Aldolase"/>
    <property type="match status" value="1"/>
</dbReference>
<sequence length="125" mass="13309">MLQFAASAPSTDLGSATASSLAADVPSLNSSASPELDIMTDRYTNAEWAEQIAETQKKVAAQPDKEWPVPAVGSREFAQTIDHTLLKLDATAAQIDALCAEARREEFKVGFSMLSFGKLSSLCGN</sequence>
<dbReference type="OrthoDB" id="70823at2759"/>
<accession>A0A8E2JXX4</accession>
<evidence type="ECO:0000313" key="2">
    <source>
        <dbReference type="EMBL" id="OCL13279.1"/>
    </source>
</evidence>
<gene>
    <name evidence="2" type="ORF">AOQ84DRAFT_117558</name>
</gene>
<evidence type="ECO:0000256" key="1">
    <source>
        <dbReference type="SAM" id="MobiDB-lite"/>
    </source>
</evidence>
<evidence type="ECO:0000313" key="3">
    <source>
        <dbReference type="Proteomes" id="UP000250140"/>
    </source>
</evidence>